<name>A0A8I6W4R8_HORVV</name>
<evidence type="ECO:0000313" key="2">
    <source>
        <dbReference type="EnsemblPlants" id="HORVU.MOREX.r3.1HG0022580.1"/>
    </source>
</evidence>
<feature type="transmembrane region" description="Helical" evidence="1">
    <location>
        <begin position="130"/>
        <end position="151"/>
    </location>
</feature>
<reference evidence="2" key="2">
    <citation type="submission" date="2020-10" db="EMBL/GenBank/DDBJ databases">
        <authorList>
            <person name="Scholz U."/>
            <person name="Mascher M."/>
            <person name="Fiebig A."/>
        </authorList>
    </citation>
    <scope>NUCLEOTIDE SEQUENCE [LARGE SCALE GENOMIC DNA]</scope>
    <source>
        <strain evidence="2">cv. Morex</strain>
    </source>
</reference>
<evidence type="ECO:0000256" key="1">
    <source>
        <dbReference type="SAM" id="Phobius"/>
    </source>
</evidence>
<dbReference type="Gramene" id="HORVU.MOREX.r2.1HG0017930.1">
    <property type="protein sequence ID" value="HORVU.MOREX.r2.1HG0017930.1"/>
    <property type="gene ID" value="HORVU.MOREX.r2.1HG0017930"/>
</dbReference>
<protein>
    <submittedName>
        <fullName evidence="2">Uncharacterized protein</fullName>
    </submittedName>
</protein>
<evidence type="ECO:0000313" key="3">
    <source>
        <dbReference type="Proteomes" id="UP000011116"/>
    </source>
</evidence>
<dbReference type="AlphaFoldDB" id="A0A8I6W4R8"/>
<keyword evidence="1" id="KW-1133">Transmembrane helix</keyword>
<dbReference type="Gramene" id="HORVU.MOREX.r3.1HG0022580.1">
    <property type="protein sequence ID" value="HORVU.MOREX.r3.1HG0022580.1"/>
    <property type="gene ID" value="HORVU.MOREX.r3.1HG0022580"/>
</dbReference>
<dbReference type="Proteomes" id="UP000011116">
    <property type="component" value="Chromosome 1H"/>
</dbReference>
<organism evidence="2 3">
    <name type="scientific">Hordeum vulgare subsp. vulgare</name>
    <name type="common">Domesticated barley</name>
    <dbReference type="NCBI Taxonomy" id="112509"/>
    <lineage>
        <taxon>Eukaryota</taxon>
        <taxon>Viridiplantae</taxon>
        <taxon>Streptophyta</taxon>
        <taxon>Embryophyta</taxon>
        <taxon>Tracheophyta</taxon>
        <taxon>Spermatophyta</taxon>
        <taxon>Magnoliopsida</taxon>
        <taxon>Liliopsida</taxon>
        <taxon>Poales</taxon>
        <taxon>Poaceae</taxon>
        <taxon>BOP clade</taxon>
        <taxon>Pooideae</taxon>
        <taxon>Triticodae</taxon>
        <taxon>Triticeae</taxon>
        <taxon>Hordeinae</taxon>
        <taxon>Hordeum</taxon>
    </lineage>
</organism>
<accession>A0A8I6W4R8</accession>
<keyword evidence="1" id="KW-0472">Membrane</keyword>
<reference evidence="2" key="3">
    <citation type="submission" date="2022-01" db="UniProtKB">
        <authorList>
            <consortium name="EnsemblPlants"/>
        </authorList>
    </citation>
    <scope>IDENTIFICATION</scope>
    <source>
        <strain evidence="2">subsp. vulgare</strain>
    </source>
</reference>
<keyword evidence="3" id="KW-1185">Reference proteome</keyword>
<proteinExistence type="predicted"/>
<sequence>MFASCSYRSSHGRGGPFTPLIDCPWACDCLVKKHVSSTEDHPRWVYYRYPGHANGCNFWRWEREYVAILVKKMFLTGANVVDAIGWSEDRSEELERRNEQRRARAGFIRGPCSEKRMNASLLQVGRQIVLLLKIVVVVGVLLCVMCLMLVMK</sequence>
<dbReference type="EnsemblPlants" id="HORVU.MOREX.r3.1HG0022580.1">
    <property type="protein sequence ID" value="HORVU.MOREX.r3.1HG0022580.1"/>
    <property type="gene ID" value="HORVU.MOREX.r3.1HG0022580"/>
</dbReference>
<keyword evidence="1" id="KW-0812">Transmembrane</keyword>
<reference evidence="3" key="1">
    <citation type="journal article" date="2012" name="Nature">
        <title>A physical, genetic and functional sequence assembly of the barley genome.</title>
        <authorList>
            <consortium name="The International Barley Genome Sequencing Consortium"/>
            <person name="Mayer K.F."/>
            <person name="Waugh R."/>
            <person name="Brown J.W."/>
            <person name="Schulman A."/>
            <person name="Langridge P."/>
            <person name="Platzer M."/>
            <person name="Fincher G.B."/>
            <person name="Muehlbauer G.J."/>
            <person name="Sato K."/>
            <person name="Close T.J."/>
            <person name="Wise R.P."/>
            <person name="Stein N."/>
        </authorList>
    </citation>
    <scope>NUCLEOTIDE SEQUENCE [LARGE SCALE GENOMIC DNA]</scope>
    <source>
        <strain evidence="3">cv. Morex</strain>
    </source>
</reference>